<evidence type="ECO:0008006" key="4">
    <source>
        <dbReference type="Google" id="ProtNLM"/>
    </source>
</evidence>
<evidence type="ECO:0000256" key="1">
    <source>
        <dbReference type="SAM" id="MobiDB-lite"/>
    </source>
</evidence>
<evidence type="ECO:0000313" key="3">
    <source>
        <dbReference type="Proteomes" id="UP000285112"/>
    </source>
</evidence>
<feature type="region of interest" description="Disordered" evidence="1">
    <location>
        <begin position="1"/>
        <end position="32"/>
    </location>
</feature>
<comment type="caution">
    <text evidence="2">The sequence shown here is derived from an EMBL/GenBank/DDBJ whole genome shotgun (WGS) entry which is preliminary data.</text>
</comment>
<name>A0A419I6C6_9PSEU</name>
<dbReference type="EMBL" id="QZFV01000071">
    <property type="protein sequence ID" value="RJQ86822.1"/>
    <property type="molecule type" value="Genomic_DNA"/>
</dbReference>
<keyword evidence="3" id="KW-1185">Reference proteome</keyword>
<accession>A0A419I6C6</accession>
<proteinExistence type="predicted"/>
<sequence>MAEQEQTGNTPTFVVAGEGGGGASGGPTGGAFTLDRDAMSTELSNLKKLQDRIAAQIGKAAPMWSIQSPGNDPASLRNTEASNKSGLAYCDALTRQRDFVGVFITKIEKALGLHETNDEQAAQTVNLKGDGDHL</sequence>
<dbReference type="RefSeq" id="WP_120023233.1">
    <property type="nucleotide sequence ID" value="NZ_QZFV01000071.1"/>
</dbReference>
<gene>
    <name evidence="2" type="ORF">D5S19_10875</name>
</gene>
<organism evidence="2 3">
    <name type="scientific">Amycolatopsis panacis</name>
    <dbReference type="NCBI Taxonomy" id="2340917"/>
    <lineage>
        <taxon>Bacteria</taxon>
        <taxon>Bacillati</taxon>
        <taxon>Actinomycetota</taxon>
        <taxon>Actinomycetes</taxon>
        <taxon>Pseudonocardiales</taxon>
        <taxon>Pseudonocardiaceae</taxon>
        <taxon>Amycolatopsis</taxon>
    </lineage>
</organism>
<reference evidence="2 3" key="1">
    <citation type="submission" date="2018-09" db="EMBL/GenBank/DDBJ databases">
        <title>YIM PH 21725 draft genome.</title>
        <authorList>
            <person name="Miao C."/>
        </authorList>
    </citation>
    <scope>NUCLEOTIDE SEQUENCE [LARGE SCALE GENOMIC DNA]</scope>
    <source>
        <strain evidence="3">YIM PH21725</strain>
    </source>
</reference>
<evidence type="ECO:0000313" key="2">
    <source>
        <dbReference type="EMBL" id="RJQ86822.1"/>
    </source>
</evidence>
<dbReference type="AlphaFoldDB" id="A0A419I6C6"/>
<protein>
    <recommendedName>
        <fullName evidence="4">PE domain-containing protein</fullName>
    </recommendedName>
</protein>
<feature type="compositionally biased region" description="Polar residues" evidence="1">
    <location>
        <begin position="1"/>
        <end position="12"/>
    </location>
</feature>
<dbReference type="Proteomes" id="UP000285112">
    <property type="component" value="Unassembled WGS sequence"/>
</dbReference>
<dbReference type="OrthoDB" id="3630623at2"/>
<feature type="compositionally biased region" description="Gly residues" evidence="1">
    <location>
        <begin position="17"/>
        <end position="29"/>
    </location>
</feature>